<dbReference type="RefSeq" id="WP_343334933.1">
    <property type="nucleotide sequence ID" value="NZ_JAPOHD010000061.1"/>
</dbReference>
<dbReference type="PANTHER" id="PTHR41252">
    <property type="entry name" value="BLR2505 PROTEIN"/>
    <property type="match status" value="1"/>
</dbReference>
<dbReference type="EMBL" id="JAPOHD010000061">
    <property type="protein sequence ID" value="MCY1722608.1"/>
    <property type="molecule type" value="Genomic_DNA"/>
</dbReference>
<dbReference type="Pfam" id="PF12680">
    <property type="entry name" value="SnoaL_2"/>
    <property type="match status" value="1"/>
</dbReference>
<dbReference type="AlphaFoldDB" id="A0A9X3J7L5"/>
<proteinExistence type="predicted"/>
<dbReference type="Gene3D" id="3.10.450.50">
    <property type="match status" value="1"/>
</dbReference>
<keyword evidence="3" id="KW-1185">Reference proteome</keyword>
<dbReference type="InterPro" id="IPR037401">
    <property type="entry name" value="SnoaL-like"/>
</dbReference>
<name>A0A9X3J7L5_9BACT</name>
<evidence type="ECO:0000313" key="2">
    <source>
        <dbReference type="EMBL" id="MCY1722608.1"/>
    </source>
</evidence>
<evidence type="ECO:0000259" key="1">
    <source>
        <dbReference type="Pfam" id="PF12680"/>
    </source>
</evidence>
<gene>
    <name evidence="2" type="ORF">OU798_19820</name>
</gene>
<organism evidence="2 3">
    <name type="scientific">Draconibacterium aestuarii</name>
    <dbReference type="NCBI Taxonomy" id="2998507"/>
    <lineage>
        <taxon>Bacteria</taxon>
        <taxon>Pseudomonadati</taxon>
        <taxon>Bacteroidota</taxon>
        <taxon>Bacteroidia</taxon>
        <taxon>Marinilabiliales</taxon>
        <taxon>Prolixibacteraceae</taxon>
        <taxon>Draconibacterium</taxon>
    </lineage>
</organism>
<sequence>MSNLETLKKGYQFFAEGNLEEVIKMWNDDIVWEQCVGFPFVEGNGKFVGPQSIVENIFSHLPEYYDDFNIEINDFVDAGDKIVMVGHYTGVYRPTGKKFKANATHTWTFRDGKTASFFQAVDTAAIINP</sequence>
<accession>A0A9X3J7L5</accession>
<feature type="domain" description="SnoaL-like" evidence="1">
    <location>
        <begin position="11"/>
        <end position="115"/>
    </location>
</feature>
<evidence type="ECO:0000313" key="3">
    <source>
        <dbReference type="Proteomes" id="UP001145087"/>
    </source>
</evidence>
<dbReference type="PANTHER" id="PTHR41252:SF1">
    <property type="entry name" value="BLR2505 PROTEIN"/>
    <property type="match status" value="1"/>
</dbReference>
<dbReference type="Proteomes" id="UP001145087">
    <property type="component" value="Unassembled WGS sequence"/>
</dbReference>
<protein>
    <submittedName>
        <fullName evidence="2">Nuclear transport factor 2 family protein</fullName>
    </submittedName>
</protein>
<reference evidence="2" key="1">
    <citation type="submission" date="2022-11" db="EMBL/GenBank/DDBJ databases">
        <title>Marilongibacter aestuarii gen. nov., sp. nov., isolated from tidal flat sediment.</title>
        <authorList>
            <person name="Jiayan W."/>
        </authorList>
    </citation>
    <scope>NUCLEOTIDE SEQUENCE</scope>
    <source>
        <strain evidence="2">Z1-6</strain>
    </source>
</reference>
<dbReference type="InterPro" id="IPR032710">
    <property type="entry name" value="NTF2-like_dom_sf"/>
</dbReference>
<dbReference type="SUPFAM" id="SSF54427">
    <property type="entry name" value="NTF2-like"/>
    <property type="match status" value="1"/>
</dbReference>
<comment type="caution">
    <text evidence="2">The sequence shown here is derived from an EMBL/GenBank/DDBJ whole genome shotgun (WGS) entry which is preliminary data.</text>
</comment>